<evidence type="ECO:0000259" key="1">
    <source>
        <dbReference type="PROSITE" id="PS51819"/>
    </source>
</evidence>
<dbReference type="EMBL" id="VICE01000054">
    <property type="protein sequence ID" value="TQD47586.1"/>
    <property type="molecule type" value="Genomic_DNA"/>
</dbReference>
<dbReference type="InterPro" id="IPR029068">
    <property type="entry name" value="Glyas_Bleomycin-R_OHBP_Dase"/>
</dbReference>
<dbReference type="Proteomes" id="UP000318212">
    <property type="component" value="Unassembled WGS sequence"/>
</dbReference>
<evidence type="ECO:0000313" key="3">
    <source>
        <dbReference type="Proteomes" id="UP000318212"/>
    </source>
</evidence>
<name>A0A508ACK5_9GAMM</name>
<evidence type="ECO:0000313" key="2">
    <source>
        <dbReference type="EMBL" id="TQD47586.1"/>
    </source>
</evidence>
<dbReference type="OrthoDB" id="9804944at2"/>
<comment type="caution">
    <text evidence="2">The sequence shown here is derived from an EMBL/GenBank/DDBJ whole genome shotgun (WGS) entry which is preliminary data.</text>
</comment>
<accession>A0A508ACK5</accession>
<sequence length="132" mass="14427">MDRPTEQAALPDWRFDHVNLQASDGSALHRLFVEVMGLRPGRRPPFPFPGQWLYGDAEHALVHVVDGRGHDADAVRLGHVAFRTDRPAAMVIDALRRAGLPFEATTVPGDGEVQLFVPLPGGLLIELDAPAH</sequence>
<feature type="domain" description="VOC" evidence="1">
    <location>
        <begin position="14"/>
        <end position="130"/>
    </location>
</feature>
<organism evidence="2 3">
    <name type="scientific">Marilutibacter aestuarii</name>
    <dbReference type="NCBI Taxonomy" id="1706195"/>
    <lineage>
        <taxon>Bacteria</taxon>
        <taxon>Pseudomonadati</taxon>
        <taxon>Pseudomonadota</taxon>
        <taxon>Gammaproteobacteria</taxon>
        <taxon>Lysobacterales</taxon>
        <taxon>Lysobacteraceae</taxon>
        <taxon>Marilutibacter</taxon>
    </lineage>
</organism>
<proteinExistence type="predicted"/>
<gene>
    <name evidence="2" type="ORF">FKV25_05710</name>
</gene>
<protein>
    <recommendedName>
        <fullName evidence="1">VOC domain-containing protein</fullName>
    </recommendedName>
</protein>
<dbReference type="RefSeq" id="WP_141517833.1">
    <property type="nucleotide sequence ID" value="NZ_VICE01000054.1"/>
</dbReference>
<keyword evidence="3" id="KW-1185">Reference proteome</keyword>
<dbReference type="PROSITE" id="PS51819">
    <property type="entry name" value="VOC"/>
    <property type="match status" value="1"/>
</dbReference>
<dbReference type="InterPro" id="IPR037523">
    <property type="entry name" value="VOC_core"/>
</dbReference>
<reference evidence="2 3" key="1">
    <citation type="submission" date="2019-06" db="EMBL/GenBank/DDBJ databases">
        <title>Lysobacter alkalisoli sp. nov. isolated from saline soil.</title>
        <authorList>
            <person name="Sun J.-Q."/>
            <person name="Xu L."/>
        </authorList>
    </citation>
    <scope>NUCLEOTIDE SEQUENCE [LARGE SCALE GENOMIC DNA]</scope>
    <source>
        <strain evidence="2 3">JCM 31130</strain>
    </source>
</reference>
<dbReference type="SUPFAM" id="SSF54593">
    <property type="entry name" value="Glyoxalase/Bleomycin resistance protein/Dihydroxybiphenyl dioxygenase"/>
    <property type="match status" value="1"/>
</dbReference>
<dbReference type="Gene3D" id="3.10.180.10">
    <property type="entry name" value="2,3-Dihydroxybiphenyl 1,2-Dioxygenase, domain 1"/>
    <property type="match status" value="1"/>
</dbReference>
<dbReference type="AlphaFoldDB" id="A0A508ACK5"/>